<dbReference type="InterPro" id="IPR006315">
    <property type="entry name" value="OM_autotransptr_brl_dom"/>
</dbReference>
<protein>
    <submittedName>
        <fullName evidence="4">Autotransporter outer membrane beta-barrel domain-containing protein</fullName>
    </submittedName>
</protein>
<dbReference type="Pfam" id="PF18883">
    <property type="entry name" value="AC_1"/>
    <property type="match status" value="1"/>
</dbReference>
<evidence type="ECO:0000313" key="5">
    <source>
        <dbReference type="Proteomes" id="UP000293154"/>
    </source>
</evidence>
<dbReference type="SUPFAM" id="SSF51126">
    <property type="entry name" value="Pectin lyase-like"/>
    <property type="match status" value="1"/>
</dbReference>
<dbReference type="InterPro" id="IPR036709">
    <property type="entry name" value="Autotransporte_beta_dom_sf"/>
</dbReference>
<dbReference type="CDD" id="cd01344">
    <property type="entry name" value="PL2_Passenger_AT"/>
    <property type="match status" value="1"/>
</dbReference>
<dbReference type="Gene3D" id="2.40.128.130">
    <property type="entry name" value="Autotransporter beta-domain"/>
    <property type="match status" value="1"/>
</dbReference>
<sequence>MKFRKNAITESILSVGFLLPFISFSVLADANVPCGNGATINNTTVFGGAYVASNNCGNNVTITTSGSKTIFGGSETNNTNGIYFAMNGPHPAFIFGTDLSVTTSGSTVDAIRTNGTASTNGIYTIIAGDRAIITAKGSNSNGINVAQSPNAGAGYGRVYLGQESTVTVKNGVAVRVNLTSQEPFYNLAYIGDKSSIEAGGVGSNSSNSVGYAVYAGNRDSVSTNGTAKGTNAVAIIGSGSTIKTTGNNGYAVYANKGGVIQLQGSTGLATISTTGIGADALRAEKKLTSDNNFNALGGRIELTGDTTISVAQSDTAYLMHTLGDGSVITSAQTNYYTGTEDKLYDGAGTLINQAAKVTSSTSGIYHLDGKLYAESGLIDLSMKDDSQFTGTTAVGQYVYKDASNANVTDNLGVINLNIDGANSIWNMTGDSELTNLTLTNSSLKYSEPAVGGTFTPKLLTVDNNYNGNGSTLILNTVLGDDSSATDKMVVKGDTAGQTDVQINNIGGNGALTNVGIEIITVAGNSSGTFSNSKRIVAGPYDYFVRSGSSISGANPKNWYLISTIEPEPTPDPDPTPDPIPDPIPDPVPTPDPTPTPDPEPQNITPSYRPEFGSYIANLSAANTMFITRLHDRLGETQYIDALTGEKKVTSMWMRHVGGYNSFHDGSDQLKTTGSRYVMQIGGDLAQWSSDGLDRWLLGLWLVMEIITAIPIQSIIHPKAALMATVRGFMAPGMPTIRTKRALM</sequence>
<dbReference type="AlphaFoldDB" id="A0A411WMX5"/>
<dbReference type="PANTHER" id="PTHR12338:SF5">
    <property type="entry name" value="ANTIGEN 43-RELATED"/>
    <property type="match status" value="1"/>
</dbReference>
<dbReference type="InterPro" id="IPR011050">
    <property type="entry name" value="Pectin_lyase_fold/virulence"/>
</dbReference>
<dbReference type="Proteomes" id="UP000293154">
    <property type="component" value="Chromosome"/>
</dbReference>
<dbReference type="KEGG" id="prag:EKN56_15135"/>
<dbReference type="InterPro" id="IPR050909">
    <property type="entry name" value="Bact_Autotransporter_VF"/>
</dbReference>
<evidence type="ECO:0000313" key="4">
    <source>
        <dbReference type="EMBL" id="QBH97619.1"/>
    </source>
</evidence>
<dbReference type="InterPro" id="IPR012332">
    <property type="entry name" value="Autotransporter_pectin_lyase_C"/>
</dbReference>
<proteinExistence type="predicted"/>
<dbReference type="EMBL" id="CP034752">
    <property type="protein sequence ID" value="QBH97619.1"/>
    <property type="molecule type" value="Genomic_DNA"/>
</dbReference>
<dbReference type="InterPro" id="IPR043990">
    <property type="entry name" value="AC_1"/>
</dbReference>
<feature type="region of interest" description="Disordered" evidence="1">
    <location>
        <begin position="562"/>
        <end position="605"/>
    </location>
</feature>
<keyword evidence="2" id="KW-0732">Signal</keyword>
<evidence type="ECO:0000259" key="3">
    <source>
        <dbReference type="Pfam" id="PF18883"/>
    </source>
</evidence>
<reference evidence="4 5" key="1">
    <citation type="submission" date="2019-03" db="EMBL/GenBank/DDBJ databases">
        <title>Pragia sp. nov. isolated from the gut tract of Carduelis flavirostris.</title>
        <authorList>
            <person name="Ge Y."/>
        </authorList>
    </citation>
    <scope>NUCLEOTIDE SEQUENCE [LARGE SCALE GENOMIC DNA]</scope>
    <source>
        <strain evidence="4 5">CF-458</strain>
    </source>
</reference>
<dbReference type="GO" id="GO:0019867">
    <property type="term" value="C:outer membrane"/>
    <property type="evidence" value="ECO:0007669"/>
    <property type="project" value="InterPro"/>
</dbReference>
<evidence type="ECO:0000256" key="1">
    <source>
        <dbReference type="SAM" id="MobiDB-lite"/>
    </source>
</evidence>
<dbReference type="SUPFAM" id="SSF103515">
    <property type="entry name" value="Autotransporter"/>
    <property type="match status" value="1"/>
</dbReference>
<keyword evidence="5" id="KW-1185">Reference proteome</keyword>
<accession>A0A411WMX5</accession>
<dbReference type="Gene3D" id="2.160.20.20">
    <property type="match status" value="1"/>
</dbReference>
<name>A0A411WMX5_9GAMM</name>
<feature type="chain" id="PRO_5019109395" evidence="2">
    <location>
        <begin position="29"/>
        <end position="743"/>
    </location>
</feature>
<evidence type="ECO:0000256" key="2">
    <source>
        <dbReference type="SAM" id="SignalP"/>
    </source>
</evidence>
<dbReference type="PANTHER" id="PTHR12338">
    <property type="entry name" value="AUTOTRANSPORTER"/>
    <property type="match status" value="1"/>
</dbReference>
<dbReference type="OrthoDB" id="6053567at2"/>
<feature type="signal peptide" evidence="2">
    <location>
        <begin position="1"/>
        <end position="28"/>
    </location>
</feature>
<feature type="domain" description="Autochaperone" evidence="3">
    <location>
        <begin position="431"/>
        <end position="543"/>
    </location>
</feature>
<organism evidence="4 5">
    <name type="scientific">Limnobaculum zhutongyuii</name>
    <dbReference type="NCBI Taxonomy" id="2498113"/>
    <lineage>
        <taxon>Bacteria</taxon>
        <taxon>Pseudomonadati</taxon>
        <taxon>Pseudomonadota</taxon>
        <taxon>Gammaproteobacteria</taxon>
        <taxon>Enterobacterales</taxon>
        <taxon>Budviciaceae</taxon>
        <taxon>Limnobaculum</taxon>
    </lineage>
</organism>
<feature type="compositionally biased region" description="Pro residues" evidence="1">
    <location>
        <begin position="567"/>
        <end position="599"/>
    </location>
</feature>
<dbReference type="NCBIfam" id="TIGR01414">
    <property type="entry name" value="autotrans_barl"/>
    <property type="match status" value="1"/>
</dbReference>
<gene>
    <name evidence="4" type="ORF">EKN56_15135</name>
</gene>